<organism evidence="1 2">
    <name type="scientific">Channa striata</name>
    <name type="common">Snakehead murrel</name>
    <name type="synonym">Ophicephalus striatus</name>
    <dbReference type="NCBI Taxonomy" id="64152"/>
    <lineage>
        <taxon>Eukaryota</taxon>
        <taxon>Metazoa</taxon>
        <taxon>Chordata</taxon>
        <taxon>Craniata</taxon>
        <taxon>Vertebrata</taxon>
        <taxon>Euteleostomi</taxon>
        <taxon>Actinopterygii</taxon>
        <taxon>Neopterygii</taxon>
        <taxon>Teleostei</taxon>
        <taxon>Neoteleostei</taxon>
        <taxon>Acanthomorphata</taxon>
        <taxon>Anabantaria</taxon>
        <taxon>Anabantiformes</taxon>
        <taxon>Channoidei</taxon>
        <taxon>Channidae</taxon>
        <taxon>Channa</taxon>
    </lineage>
</organism>
<evidence type="ECO:0000313" key="2">
    <source>
        <dbReference type="Proteomes" id="UP001187415"/>
    </source>
</evidence>
<dbReference type="EMBL" id="JAUPFM010000004">
    <property type="protein sequence ID" value="KAK2854127.1"/>
    <property type="molecule type" value="Genomic_DNA"/>
</dbReference>
<accession>A0AA88N9G4</accession>
<dbReference type="AlphaFoldDB" id="A0AA88N9G4"/>
<protein>
    <submittedName>
        <fullName evidence="1">Uncharacterized protein</fullName>
    </submittedName>
</protein>
<keyword evidence="2" id="KW-1185">Reference proteome</keyword>
<dbReference type="Proteomes" id="UP001187415">
    <property type="component" value="Unassembled WGS sequence"/>
</dbReference>
<comment type="caution">
    <text evidence="1">The sequence shown here is derived from an EMBL/GenBank/DDBJ whole genome shotgun (WGS) entry which is preliminary data.</text>
</comment>
<sequence length="142" mass="15243">MASNASHMLEAALEQMDDIIAGKIGEGLLSALLHLGGQGYPSSQCSPKLVLPPPMDPALKALQLTEALRAVLEDQGSEEEQASLRKQVSTETAHVILKWLERDEVSLRSVTSEAPSNSDRDGLQITTALHSIQNASVESERS</sequence>
<name>A0AA88N9G4_CHASR</name>
<evidence type="ECO:0000313" key="1">
    <source>
        <dbReference type="EMBL" id="KAK2854127.1"/>
    </source>
</evidence>
<proteinExistence type="predicted"/>
<gene>
    <name evidence="1" type="ORF">Q5P01_006788</name>
</gene>
<reference evidence="1" key="1">
    <citation type="submission" date="2023-07" db="EMBL/GenBank/DDBJ databases">
        <title>Chromosome-level Genome Assembly of Striped Snakehead (Channa striata).</title>
        <authorList>
            <person name="Liu H."/>
        </authorList>
    </citation>
    <scope>NUCLEOTIDE SEQUENCE</scope>
    <source>
        <strain evidence="1">Gz</strain>
        <tissue evidence="1">Muscle</tissue>
    </source>
</reference>